<evidence type="ECO:0000313" key="3">
    <source>
        <dbReference type="Proteomes" id="UP000011650"/>
    </source>
</evidence>
<keyword evidence="1" id="KW-0812">Transmembrane</keyword>
<feature type="transmembrane region" description="Helical" evidence="1">
    <location>
        <begin position="45"/>
        <end position="70"/>
    </location>
</feature>
<sequence>MPALAPLGIALLALQAAVGYAAYRSLRGTGPAAAVVAVCAPLLGAGVLFEFGLTAALVVDLAVLGLAAVAGGRGDAGSARV</sequence>
<protein>
    <submittedName>
        <fullName evidence="2">Uncharacterized protein</fullName>
    </submittedName>
</protein>
<gene>
    <name evidence="2" type="ORF">C469_10686</name>
</gene>
<keyword evidence="3" id="KW-1185">Reference proteome</keyword>
<organism evidence="2 3">
    <name type="scientific">Halorubrum lipolyticum DSM 21995</name>
    <dbReference type="NCBI Taxonomy" id="1227482"/>
    <lineage>
        <taxon>Archaea</taxon>
        <taxon>Methanobacteriati</taxon>
        <taxon>Methanobacteriota</taxon>
        <taxon>Stenosarchaea group</taxon>
        <taxon>Halobacteria</taxon>
        <taxon>Halobacteriales</taxon>
        <taxon>Haloferacaceae</taxon>
        <taxon>Halorubrum</taxon>
    </lineage>
</organism>
<accession>M0NR35</accession>
<name>M0NR35_9EURY</name>
<keyword evidence="1" id="KW-1133">Transmembrane helix</keyword>
<dbReference type="AlphaFoldDB" id="M0NR35"/>
<reference evidence="2 3" key="1">
    <citation type="journal article" date="2014" name="PLoS Genet.">
        <title>Phylogenetically driven sequencing of extremely halophilic archaea reveals strategies for static and dynamic osmo-response.</title>
        <authorList>
            <person name="Becker E.A."/>
            <person name="Seitzer P.M."/>
            <person name="Tritt A."/>
            <person name="Larsen D."/>
            <person name="Krusor M."/>
            <person name="Yao A.I."/>
            <person name="Wu D."/>
            <person name="Madern D."/>
            <person name="Eisen J.A."/>
            <person name="Darling A.E."/>
            <person name="Facciotti M.T."/>
        </authorList>
    </citation>
    <scope>NUCLEOTIDE SEQUENCE [LARGE SCALE GENOMIC DNA]</scope>
    <source>
        <strain evidence="2 3">DSM 21995</strain>
    </source>
</reference>
<comment type="caution">
    <text evidence="2">The sequence shown here is derived from an EMBL/GenBank/DDBJ whole genome shotgun (WGS) entry which is preliminary data.</text>
</comment>
<evidence type="ECO:0000256" key="1">
    <source>
        <dbReference type="SAM" id="Phobius"/>
    </source>
</evidence>
<proteinExistence type="predicted"/>
<evidence type="ECO:0000313" key="2">
    <source>
        <dbReference type="EMBL" id="EMA59090.1"/>
    </source>
</evidence>
<dbReference type="EMBL" id="AOJG01000030">
    <property type="protein sequence ID" value="EMA59090.1"/>
    <property type="molecule type" value="Genomic_DNA"/>
</dbReference>
<dbReference type="Proteomes" id="UP000011650">
    <property type="component" value="Unassembled WGS sequence"/>
</dbReference>
<dbReference type="RefSeq" id="WP_008006448.1">
    <property type="nucleotide sequence ID" value="NZ_AOJG01000030.1"/>
</dbReference>
<keyword evidence="1" id="KW-0472">Membrane</keyword>